<keyword evidence="5" id="KW-0808">Transferase</keyword>
<evidence type="ECO:0000256" key="1">
    <source>
        <dbReference type="ARBA" id="ARBA00022741"/>
    </source>
</evidence>
<dbReference type="Gene3D" id="2.40.30.10">
    <property type="entry name" value="Translation factors"/>
    <property type="match status" value="1"/>
</dbReference>
<dbReference type="KEGG" id="beq:BEWA_007050"/>
<evidence type="ECO:0000313" key="6">
    <source>
        <dbReference type="Proteomes" id="UP000031512"/>
    </source>
</evidence>
<dbReference type="OrthoDB" id="342024at2759"/>
<keyword evidence="5" id="KW-0251">Elongation factor</keyword>
<keyword evidence="1" id="KW-0547">Nucleotide-binding</keyword>
<keyword evidence="2" id="KW-0342">GTP-binding</keyword>
<dbReference type="AlphaFoldDB" id="L0B222"/>
<protein>
    <submittedName>
        <fullName evidence="5">Elongation factor Tu family member</fullName>
        <ecNumber evidence="5">2.7.7.4</ecNumber>
    </submittedName>
</protein>
<dbReference type="Proteomes" id="UP000031512">
    <property type="component" value="Chromosome 3"/>
</dbReference>
<dbReference type="InterPro" id="IPR027417">
    <property type="entry name" value="P-loop_NTPase"/>
</dbReference>
<dbReference type="VEuPathDB" id="PiroplasmaDB:BEWA_007050"/>
<dbReference type="RefSeq" id="XP_004830962.1">
    <property type="nucleotide sequence ID" value="XM_004830905.1"/>
</dbReference>
<feature type="compositionally biased region" description="Basic and acidic residues" evidence="3">
    <location>
        <begin position="35"/>
        <end position="47"/>
    </location>
</feature>
<dbReference type="InterPro" id="IPR000795">
    <property type="entry name" value="T_Tr_GTP-bd_dom"/>
</dbReference>
<dbReference type="SUPFAM" id="SSF52540">
    <property type="entry name" value="P-loop containing nucleoside triphosphate hydrolases"/>
    <property type="match status" value="1"/>
</dbReference>
<dbReference type="GO" id="GO:0003924">
    <property type="term" value="F:GTPase activity"/>
    <property type="evidence" value="ECO:0007669"/>
    <property type="project" value="InterPro"/>
</dbReference>
<feature type="region of interest" description="Disordered" evidence="3">
    <location>
        <begin position="16"/>
        <end position="52"/>
    </location>
</feature>
<name>L0B222_THEEQ</name>
<dbReference type="GO" id="GO:0005525">
    <property type="term" value="F:GTP binding"/>
    <property type="evidence" value="ECO:0007669"/>
    <property type="project" value="UniProtKB-KW"/>
</dbReference>
<dbReference type="InterPro" id="IPR050100">
    <property type="entry name" value="TRAFAC_GTPase_members"/>
</dbReference>
<feature type="domain" description="Tr-type G" evidence="4">
    <location>
        <begin position="77"/>
        <end position="299"/>
    </location>
</feature>
<reference evidence="5 6" key="1">
    <citation type="journal article" date="2012" name="BMC Genomics">
        <title>Comparative genomic analysis and phylogenetic position of Theileria equi.</title>
        <authorList>
            <person name="Kappmeyer L.S."/>
            <person name="Thiagarajan M."/>
            <person name="Herndon D.R."/>
            <person name="Ramsay J.D."/>
            <person name="Caler E."/>
            <person name="Djikeng A."/>
            <person name="Gillespie J.J."/>
            <person name="Lau A.O."/>
            <person name="Roalson E.H."/>
            <person name="Silva J.C."/>
            <person name="Silva M.G."/>
            <person name="Suarez C.E."/>
            <person name="Ueti M.W."/>
            <person name="Nene V.M."/>
            <person name="Mealey R.H."/>
            <person name="Knowles D.P."/>
            <person name="Brayton K.A."/>
        </authorList>
    </citation>
    <scope>NUCLEOTIDE SEQUENCE [LARGE SCALE GENOMIC DNA]</scope>
    <source>
        <strain evidence="5 6">WA</strain>
    </source>
</reference>
<evidence type="ECO:0000256" key="2">
    <source>
        <dbReference type="ARBA" id="ARBA00023134"/>
    </source>
</evidence>
<evidence type="ECO:0000313" key="5">
    <source>
        <dbReference type="EMBL" id="AFZ81296.1"/>
    </source>
</evidence>
<dbReference type="eggNOG" id="KOG0458">
    <property type="taxonomic scope" value="Eukaryota"/>
</dbReference>
<gene>
    <name evidence="5" type="ORF">BEWA_007050</name>
</gene>
<keyword evidence="6" id="KW-1185">Reference proteome</keyword>
<dbReference type="EC" id="2.7.7.4" evidence="5"/>
<dbReference type="GO" id="GO:0004781">
    <property type="term" value="F:sulfate adenylyltransferase (ATP) activity"/>
    <property type="evidence" value="ECO:0007669"/>
    <property type="project" value="UniProtKB-EC"/>
</dbReference>
<dbReference type="GO" id="GO:0003746">
    <property type="term" value="F:translation elongation factor activity"/>
    <property type="evidence" value="ECO:0007669"/>
    <property type="project" value="UniProtKB-KW"/>
</dbReference>
<sequence length="571" mass="63657">MPTVRRIKNIKWDEDDLDDYYSDDSDPFEPSSSRIDPRKNVKTKQTEPPKSVAKNIQIKQKTKIDTTKKNTDSVPFRNPLNVVVCGAVDAGKSTLLGHILSLTNCVDAKLKNVKNYAWILDQGEDERERNITIDPTKCQFNLPLPKGSNPLNYKSIKVNIIDTPGHHDLMHNLILGAVFANSAIIIIDSNDVLKGSAFDRYFNEHLLLLYFIGIRYFIICINKIDKFDYSSKVYTDIVNHISTLSKIYSKDSKIIYVPVSGLQGVNLTQVPEDAMNWYSGPSLLQALEEVAIDLISKPVVVYNDRLLCHIFDLWEVGKTNISCSCFVEGNEMKVPVNMVVLPNAVEVKCSKVSFSEVEDVSCGKAIMNSLSDLTCRMGNVSIDTKMEGSQGAVPKYLNDFVDNIQLKGAEIINLIPTALMVDCDTFSRIKTNNSSIRQQKILNLFVFISKHTQQKLTLGETVELYVGYSKDCAVITSVSKILEGNDIKKLKKVFSLNPGEFGFIGFSCCNTPLFVEPLSQNHSYINKTISLLSDIEHEVTESSEPIGLLSRALVRCGGNVIAGGIICHNFT</sequence>
<dbReference type="PANTHER" id="PTHR23115">
    <property type="entry name" value="TRANSLATION FACTOR"/>
    <property type="match status" value="1"/>
</dbReference>
<dbReference type="EMBL" id="CP001670">
    <property type="protein sequence ID" value="AFZ81296.1"/>
    <property type="molecule type" value="Genomic_DNA"/>
</dbReference>
<dbReference type="PROSITE" id="PS51722">
    <property type="entry name" value="G_TR_2"/>
    <property type="match status" value="1"/>
</dbReference>
<organism evidence="5 6">
    <name type="scientific">Theileria equi strain WA</name>
    <dbReference type="NCBI Taxonomy" id="1537102"/>
    <lineage>
        <taxon>Eukaryota</taxon>
        <taxon>Sar</taxon>
        <taxon>Alveolata</taxon>
        <taxon>Apicomplexa</taxon>
        <taxon>Aconoidasida</taxon>
        <taxon>Piroplasmida</taxon>
        <taxon>Theileriidae</taxon>
        <taxon>Theileria</taxon>
    </lineage>
</organism>
<evidence type="ECO:0000256" key="3">
    <source>
        <dbReference type="SAM" id="MobiDB-lite"/>
    </source>
</evidence>
<feature type="compositionally biased region" description="Acidic residues" evidence="3">
    <location>
        <begin position="16"/>
        <end position="27"/>
    </location>
</feature>
<keyword evidence="5" id="KW-0648">Protein biosynthesis</keyword>
<proteinExistence type="predicted"/>
<dbReference type="STRING" id="1537102.L0B222"/>
<dbReference type="Gene3D" id="3.40.50.300">
    <property type="entry name" value="P-loop containing nucleotide triphosphate hydrolases"/>
    <property type="match status" value="1"/>
</dbReference>
<accession>L0B222</accession>
<dbReference type="GeneID" id="15805568"/>
<dbReference type="Pfam" id="PF00009">
    <property type="entry name" value="GTP_EFTU"/>
    <property type="match status" value="1"/>
</dbReference>
<evidence type="ECO:0000259" key="4">
    <source>
        <dbReference type="PROSITE" id="PS51722"/>
    </source>
</evidence>
<dbReference type="PRINTS" id="PR00315">
    <property type="entry name" value="ELONGATNFCT"/>
</dbReference>
<keyword evidence="5" id="KW-0548">Nucleotidyltransferase</keyword>